<organism evidence="2 3">
    <name type="scientific">OM182 bacterium</name>
    <dbReference type="NCBI Taxonomy" id="2510334"/>
    <lineage>
        <taxon>Bacteria</taxon>
        <taxon>Pseudomonadati</taxon>
        <taxon>Pseudomonadota</taxon>
        <taxon>Gammaproteobacteria</taxon>
        <taxon>OMG group</taxon>
        <taxon>OM182 clade</taxon>
    </lineage>
</organism>
<keyword evidence="1" id="KW-0732">Signal</keyword>
<feature type="chain" id="PRO_5021932101" description="Tetratricopeptide repeat protein" evidence="1">
    <location>
        <begin position="44"/>
        <end position="463"/>
    </location>
</feature>
<sequence>MGILKTGVLMFSNFPLLISTFIPALIPTRALALLALVTASAFAQESTEQASYNNIYEQVRTEQLLELGQQQMFERDFAGAEKTFLEALQIAKVNYGLSAPQQRNALRYVIESQLAQEKWEQAGSQLSYFEWLNDEIYTRDFYDYLLGTEQLSDILLRASANADNSNSTRYLLAAKNLNWRAVSGIEATLGENHVELTPWLYNIVLAHYYQISLLKRPSMFNDVVTAEGEDEWRGRTLAKGESLRISYRIGKDLLQRIVDIYAAAEDSPLESSALARLYLADWELLFGLESASLALYQQVYEELLDLGVSPARANALFQHPRVLPVPTIATSLPQMEIQLRERPIRFEAWTPNYPATALPKPQLAVTSETAERFKSTLRFNLVPLLPEVLMTNQRSIKLGFNLRNLEVISVSPEEEQLREQALYEVSLLQLRPALENGLPIVTENVELEYLFTPQSEALSLREN</sequence>
<gene>
    <name evidence="2" type="ORF">EVA69_00595</name>
</gene>
<evidence type="ECO:0000313" key="2">
    <source>
        <dbReference type="EMBL" id="RZO78215.1"/>
    </source>
</evidence>
<dbReference type="EMBL" id="SHAH01000003">
    <property type="protein sequence ID" value="RZO78215.1"/>
    <property type="molecule type" value="Genomic_DNA"/>
</dbReference>
<dbReference type="AlphaFoldDB" id="A0A520S6V8"/>
<evidence type="ECO:0000313" key="3">
    <source>
        <dbReference type="Proteomes" id="UP000320404"/>
    </source>
</evidence>
<protein>
    <recommendedName>
        <fullName evidence="4">Tetratricopeptide repeat protein</fullName>
    </recommendedName>
</protein>
<accession>A0A520S6V8</accession>
<feature type="signal peptide" evidence="1">
    <location>
        <begin position="1"/>
        <end position="43"/>
    </location>
</feature>
<evidence type="ECO:0008006" key="4">
    <source>
        <dbReference type="Google" id="ProtNLM"/>
    </source>
</evidence>
<proteinExistence type="predicted"/>
<comment type="caution">
    <text evidence="2">The sequence shown here is derived from an EMBL/GenBank/DDBJ whole genome shotgun (WGS) entry which is preliminary data.</text>
</comment>
<reference evidence="2 3" key="1">
    <citation type="submission" date="2019-02" db="EMBL/GenBank/DDBJ databases">
        <title>Prokaryotic population dynamics and viral predation in marine succession experiment using metagenomics: the confinement effect.</title>
        <authorList>
            <person name="Haro-Moreno J.M."/>
            <person name="Rodriguez-Valera F."/>
            <person name="Lopez-Perez M."/>
        </authorList>
    </citation>
    <scope>NUCLEOTIDE SEQUENCE [LARGE SCALE GENOMIC DNA]</scope>
    <source>
        <strain evidence="2">MED-G158</strain>
    </source>
</reference>
<name>A0A520S6V8_9GAMM</name>
<dbReference type="Proteomes" id="UP000320404">
    <property type="component" value="Unassembled WGS sequence"/>
</dbReference>
<evidence type="ECO:0000256" key="1">
    <source>
        <dbReference type="SAM" id="SignalP"/>
    </source>
</evidence>